<dbReference type="InterPro" id="IPR038613">
    <property type="entry name" value="Peroxin-22_C_sf"/>
</dbReference>
<dbReference type="InterPro" id="IPR024359">
    <property type="entry name" value="Peroxin-22"/>
</dbReference>
<comment type="caution">
    <text evidence="10">The sequence shown here is derived from an EMBL/GenBank/DDBJ whole genome shotgun (WGS) entry which is preliminary data.</text>
</comment>
<keyword evidence="9" id="KW-0576">Peroxisome</keyword>
<accession>A0AB34PXP5</accession>
<evidence type="ECO:0000256" key="4">
    <source>
        <dbReference type="ARBA" id="ARBA00018967"/>
    </source>
</evidence>
<dbReference type="Proteomes" id="UP000030161">
    <property type="component" value="Unassembled WGS sequence"/>
</dbReference>
<evidence type="ECO:0000256" key="8">
    <source>
        <dbReference type="ARBA" id="ARBA00023136"/>
    </source>
</evidence>
<evidence type="ECO:0000256" key="6">
    <source>
        <dbReference type="ARBA" id="ARBA00022692"/>
    </source>
</evidence>
<comment type="function">
    <text evidence="1">Involved in peroxisome biogenesis.</text>
</comment>
<proteinExistence type="inferred from homology"/>
<comment type="similarity">
    <text evidence="3">Belongs to the peroxin-22 family.</text>
</comment>
<evidence type="ECO:0000256" key="3">
    <source>
        <dbReference type="ARBA" id="ARBA00009642"/>
    </source>
</evidence>
<protein>
    <recommendedName>
        <fullName evidence="4">Peroxisome assembly protein 22</fullName>
    </recommendedName>
</protein>
<evidence type="ECO:0000256" key="5">
    <source>
        <dbReference type="ARBA" id="ARBA00022593"/>
    </source>
</evidence>
<keyword evidence="8" id="KW-0472">Membrane</keyword>
<keyword evidence="7" id="KW-1133">Transmembrane helix</keyword>
<dbReference type="EMBL" id="AJIX01000013">
    <property type="protein sequence ID" value="KGR13652.1"/>
    <property type="molecule type" value="Genomic_DNA"/>
</dbReference>
<evidence type="ECO:0000313" key="10">
    <source>
        <dbReference type="EMBL" id="KGR13652.1"/>
    </source>
</evidence>
<evidence type="ECO:0000256" key="7">
    <source>
        <dbReference type="ARBA" id="ARBA00022989"/>
    </source>
</evidence>
<dbReference type="AlphaFoldDB" id="A0AB34PXP5"/>
<name>A0AB34PXP5_CANAX</name>
<gene>
    <name evidence="10" type="ORF">MG3_02082</name>
</gene>
<dbReference type="Pfam" id="PF12827">
    <property type="entry name" value="Peroxin-22"/>
    <property type="match status" value="1"/>
</dbReference>
<evidence type="ECO:0000256" key="2">
    <source>
        <dbReference type="ARBA" id="ARBA00004549"/>
    </source>
</evidence>
<evidence type="ECO:0000313" key="11">
    <source>
        <dbReference type="Proteomes" id="UP000030161"/>
    </source>
</evidence>
<evidence type="ECO:0000256" key="9">
    <source>
        <dbReference type="ARBA" id="ARBA00023140"/>
    </source>
</evidence>
<keyword evidence="6" id="KW-0812">Transmembrane</keyword>
<comment type="subcellular location">
    <subcellularLocation>
        <location evidence="2">Peroxisome membrane</location>
        <topology evidence="2">Single-pass membrane protein</topology>
    </subcellularLocation>
</comment>
<sequence length="207" mass="23452">MMSRKASRNPKLYVSALIATSAIALTYKLYSTYLAPTPTPTNKDKKQRELDGSSTDIELKPKFRISKRYSNKSIAITLSSTFLSSNLPLNEILINSENMIFIIPPNLNEDDLPIIETKDTDTDNANTNTNTSFYKDQSNFKLLKCSNFQGYLQILKNLKPDLLLLCSDDLGINFKKLQSDLLNNLKLDFINIDQNIDALIQLESIFD</sequence>
<evidence type="ECO:0000256" key="1">
    <source>
        <dbReference type="ARBA" id="ARBA00003659"/>
    </source>
</evidence>
<organism evidence="10 11">
    <name type="scientific">Candida albicans P78048</name>
    <dbReference type="NCBI Taxonomy" id="1094989"/>
    <lineage>
        <taxon>Eukaryota</taxon>
        <taxon>Fungi</taxon>
        <taxon>Dikarya</taxon>
        <taxon>Ascomycota</taxon>
        <taxon>Saccharomycotina</taxon>
        <taxon>Pichiomycetes</taxon>
        <taxon>Debaryomycetaceae</taxon>
        <taxon>Candida/Lodderomyces clade</taxon>
        <taxon>Candida</taxon>
    </lineage>
</organism>
<dbReference type="Gene3D" id="3.40.50.11730">
    <property type="entry name" value="Peroxisome assembly protein 22"/>
    <property type="match status" value="1"/>
</dbReference>
<keyword evidence="5" id="KW-0962">Peroxisome biogenesis</keyword>
<reference evidence="10 11" key="1">
    <citation type="submission" date="2013-12" db="EMBL/GenBank/DDBJ databases">
        <title>The Genome Sequence of Candida albicans P78048.</title>
        <authorList>
            <consortium name="The Broad Institute Genome Sequencing Platform"/>
            <consortium name="The Broad Institute Genome Sequencing Center for Infectious Disease"/>
            <person name="Cuomo C."/>
            <person name="Bennett R."/>
            <person name="Hirakawa M."/>
            <person name="Noverr M."/>
            <person name="Mitchell A."/>
            <person name="Young S.K."/>
            <person name="Zeng Q."/>
            <person name="Gargeya S."/>
            <person name="Fitzgerald M."/>
            <person name="Abouelleil A."/>
            <person name="Alvarado L."/>
            <person name="Berlin A.M."/>
            <person name="Chapman S.B."/>
            <person name="Dewar J."/>
            <person name="Goldberg J."/>
            <person name="Griggs A."/>
            <person name="Gujja S."/>
            <person name="Hansen M."/>
            <person name="Howarth C."/>
            <person name="Imamovic A."/>
            <person name="Larimer J."/>
            <person name="McCowan C."/>
            <person name="Murphy C."/>
            <person name="Pearson M."/>
            <person name="Priest M."/>
            <person name="Roberts A."/>
            <person name="Saif S."/>
            <person name="Shea T."/>
            <person name="Sykes S."/>
            <person name="Wortman J."/>
            <person name="Nusbaum C."/>
            <person name="Birren B."/>
        </authorList>
    </citation>
    <scope>NUCLEOTIDE SEQUENCE [LARGE SCALE GENOMIC DNA]</scope>
    <source>
        <strain evidence="10 11">P78048</strain>
    </source>
</reference>
<dbReference type="GO" id="GO:0007031">
    <property type="term" value="P:peroxisome organization"/>
    <property type="evidence" value="ECO:0007669"/>
    <property type="project" value="UniProtKB-KW"/>
</dbReference>
<dbReference type="GO" id="GO:0005778">
    <property type="term" value="C:peroxisomal membrane"/>
    <property type="evidence" value="ECO:0007669"/>
    <property type="project" value="UniProtKB-SubCell"/>
</dbReference>